<evidence type="ECO:0000259" key="1">
    <source>
        <dbReference type="Pfam" id="PF00059"/>
    </source>
</evidence>
<evidence type="ECO:0000313" key="3">
    <source>
        <dbReference type="Proteomes" id="UP000677054"/>
    </source>
</evidence>
<keyword evidence="3" id="KW-1185">Reference proteome</keyword>
<accession>A0A7R8XJ77</accession>
<evidence type="ECO:0000313" key="2">
    <source>
        <dbReference type="EMBL" id="CAD7248680.1"/>
    </source>
</evidence>
<name>A0A7R8XJ77_9CRUS</name>
<dbReference type="OrthoDB" id="7357196at2759"/>
<feature type="domain" description="C-type lectin" evidence="1">
    <location>
        <begin position="94"/>
        <end position="162"/>
    </location>
</feature>
<reference evidence="2" key="1">
    <citation type="submission" date="2020-11" db="EMBL/GenBank/DDBJ databases">
        <authorList>
            <person name="Tran Van P."/>
        </authorList>
    </citation>
    <scope>NUCLEOTIDE SEQUENCE</scope>
</reference>
<protein>
    <recommendedName>
        <fullName evidence="1">C-type lectin domain-containing protein</fullName>
    </recommendedName>
</protein>
<sequence>MKGMNKNMMISSPIQEFVTDSNVQCAIACLSQTNCFSFSVTTSTAGFVTCRLHDTYDPPRTADPDSQLYNKELPSGYMPVLGTNSFVKMVSNQQITWIQSETECQRDGGRLAVPSSETMYRFLNETMLAKGQVTNPRNYFWLGGQSGTNYYIWNFLDGTSLTVTGPG</sequence>
<proteinExistence type="predicted"/>
<dbReference type="InterPro" id="IPR001304">
    <property type="entry name" value="C-type_lectin-like"/>
</dbReference>
<dbReference type="Pfam" id="PF00059">
    <property type="entry name" value="Lectin_C"/>
    <property type="match status" value="1"/>
</dbReference>
<dbReference type="CDD" id="cd00037">
    <property type="entry name" value="CLECT"/>
    <property type="match status" value="1"/>
</dbReference>
<dbReference type="Gene3D" id="3.10.100.10">
    <property type="entry name" value="Mannose-Binding Protein A, subunit A"/>
    <property type="match status" value="1"/>
</dbReference>
<dbReference type="EMBL" id="LR901466">
    <property type="protein sequence ID" value="CAD7248680.1"/>
    <property type="molecule type" value="Genomic_DNA"/>
</dbReference>
<dbReference type="InterPro" id="IPR016187">
    <property type="entry name" value="CTDL_fold"/>
</dbReference>
<dbReference type="Proteomes" id="UP000677054">
    <property type="component" value="Unassembled WGS sequence"/>
</dbReference>
<dbReference type="EMBL" id="CAJPEV010001949">
    <property type="protein sequence ID" value="CAG0895027.1"/>
    <property type="molecule type" value="Genomic_DNA"/>
</dbReference>
<dbReference type="AlphaFoldDB" id="A0A7R8XJ77"/>
<dbReference type="InterPro" id="IPR016186">
    <property type="entry name" value="C-type_lectin-like/link_sf"/>
</dbReference>
<gene>
    <name evidence="2" type="ORF">DSTB1V02_LOCUS8490</name>
</gene>
<organism evidence="2">
    <name type="scientific">Darwinula stevensoni</name>
    <dbReference type="NCBI Taxonomy" id="69355"/>
    <lineage>
        <taxon>Eukaryota</taxon>
        <taxon>Metazoa</taxon>
        <taxon>Ecdysozoa</taxon>
        <taxon>Arthropoda</taxon>
        <taxon>Crustacea</taxon>
        <taxon>Oligostraca</taxon>
        <taxon>Ostracoda</taxon>
        <taxon>Podocopa</taxon>
        <taxon>Podocopida</taxon>
        <taxon>Darwinulocopina</taxon>
        <taxon>Darwinuloidea</taxon>
        <taxon>Darwinulidae</taxon>
        <taxon>Darwinula</taxon>
    </lineage>
</organism>
<dbReference type="SUPFAM" id="SSF56436">
    <property type="entry name" value="C-type lectin-like"/>
    <property type="match status" value="1"/>
</dbReference>